<protein>
    <submittedName>
        <fullName evidence="2">Uncharacterized protein</fullName>
    </submittedName>
</protein>
<reference evidence="3" key="2">
    <citation type="submission" date="2015-01" db="EMBL/GenBank/DDBJ databases">
        <title>Evolutionary Origins and Diversification of the Mycorrhizal Mutualists.</title>
        <authorList>
            <consortium name="DOE Joint Genome Institute"/>
            <consortium name="Mycorrhizal Genomics Consortium"/>
            <person name="Kohler A."/>
            <person name="Kuo A."/>
            <person name="Nagy L.G."/>
            <person name="Floudas D."/>
            <person name="Copeland A."/>
            <person name="Barry K.W."/>
            <person name="Cichocki N."/>
            <person name="Veneault-Fourrey C."/>
            <person name="LaButti K."/>
            <person name="Lindquist E.A."/>
            <person name="Lipzen A."/>
            <person name="Lundell T."/>
            <person name="Morin E."/>
            <person name="Murat C."/>
            <person name="Riley R."/>
            <person name="Ohm R."/>
            <person name="Sun H."/>
            <person name="Tunlid A."/>
            <person name="Henrissat B."/>
            <person name="Grigoriev I.V."/>
            <person name="Hibbett D.S."/>
            <person name="Martin F."/>
        </authorList>
    </citation>
    <scope>NUCLEOTIDE SEQUENCE [LARGE SCALE GENOMIC DNA]</scope>
    <source>
        <strain evidence="3">Foug A</strain>
    </source>
</reference>
<dbReference type="OrthoDB" id="10255539at2759"/>
<evidence type="ECO:0000313" key="2">
    <source>
        <dbReference type="EMBL" id="KIM52538.1"/>
    </source>
</evidence>
<evidence type="ECO:0000256" key="1">
    <source>
        <dbReference type="SAM" id="Coils"/>
    </source>
</evidence>
<keyword evidence="3" id="KW-1185">Reference proteome</keyword>
<reference evidence="2 3" key="1">
    <citation type="submission" date="2014-04" db="EMBL/GenBank/DDBJ databases">
        <authorList>
            <consortium name="DOE Joint Genome Institute"/>
            <person name="Kuo A."/>
            <person name="Kohler A."/>
            <person name="Nagy L.G."/>
            <person name="Floudas D."/>
            <person name="Copeland A."/>
            <person name="Barry K.W."/>
            <person name="Cichocki N."/>
            <person name="Veneault-Fourrey C."/>
            <person name="LaButti K."/>
            <person name="Lindquist E.A."/>
            <person name="Lipzen A."/>
            <person name="Lundell T."/>
            <person name="Morin E."/>
            <person name="Murat C."/>
            <person name="Sun H."/>
            <person name="Tunlid A."/>
            <person name="Henrissat B."/>
            <person name="Grigoriev I.V."/>
            <person name="Hibbett D.S."/>
            <person name="Martin F."/>
            <person name="Nordberg H.P."/>
            <person name="Cantor M.N."/>
            <person name="Hua S.X."/>
        </authorList>
    </citation>
    <scope>NUCLEOTIDE SEQUENCE [LARGE SCALE GENOMIC DNA]</scope>
    <source>
        <strain evidence="2 3">Foug A</strain>
    </source>
</reference>
<sequence>MSQMRAQNQQDLIYKRDQAGVIKGSITVGFDNINRERSPIMLPNIFKYLVNGHKSTQQSIQNLFQSVQQSQLPHHAGPHYQGAFLSPFLTPPLHTLLRPQGRSKENHDKWVQELASILAEEITPKLDNLRAEKQQFLAWQKEHAELERIGCVLRGYEWTATTRRVQSVDDGIDQKGAEHAGLDQSKKKLLKALKLAEEEHEDVKARREAELRKGGKLKKLEDEVAEFEKELEKFQTQVDLANGNVTDTQEDQLTQSQSTETHQPRQSFSFLSRAMSFVNHVSSHLARILSAQKTITPPTLPYRVLYLVASIPNHPVMGPAPTYDITVTSQPTHTYATSRITASGTTRGIGGESGPVEEAYQESKQKHDVTQAALSNSEELLQSLLTGLSSSNTNNSGGGYMGQLADGKKVDPKVMNMIDTVEKKKTEAKKMLTTVLKDKEKLRRR</sequence>
<dbReference type="EMBL" id="KN822208">
    <property type="protein sequence ID" value="KIM52538.1"/>
    <property type="molecule type" value="Genomic_DNA"/>
</dbReference>
<name>A0A0C2YS45_9AGAM</name>
<dbReference type="STRING" id="1036808.A0A0C2YS45"/>
<feature type="coiled-coil region" evidence="1">
    <location>
        <begin position="179"/>
        <end position="244"/>
    </location>
</feature>
<proteinExistence type="predicted"/>
<accession>A0A0C2YS45</accession>
<gene>
    <name evidence="2" type="ORF">SCLCIDRAFT_32596</name>
</gene>
<dbReference type="AlphaFoldDB" id="A0A0C2YS45"/>
<dbReference type="HOGENOM" id="CLU_615623_0_0_1"/>
<evidence type="ECO:0000313" key="3">
    <source>
        <dbReference type="Proteomes" id="UP000053989"/>
    </source>
</evidence>
<keyword evidence="1" id="KW-0175">Coiled coil</keyword>
<organism evidence="2 3">
    <name type="scientific">Scleroderma citrinum Foug A</name>
    <dbReference type="NCBI Taxonomy" id="1036808"/>
    <lineage>
        <taxon>Eukaryota</taxon>
        <taxon>Fungi</taxon>
        <taxon>Dikarya</taxon>
        <taxon>Basidiomycota</taxon>
        <taxon>Agaricomycotina</taxon>
        <taxon>Agaricomycetes</taxon>
        <taxon>Agaricomycetidae</taxon>
        <taxon>Boletales</taxon>
        <taxon>Sclerodermatineae</taxon>
        <taxon>Sclerodermataceae</taxon>
        <taxon>Scleroderma</taxon>
    </lineage>
</organism>
<dbReference type="Proteomes" id="UP000053989">
    <property type="component" value="Unassembled WGS sequence"/>
</dbReference>
<dbReference type="InParanoid" id="A0A0C2YS45"/>